<organism evidence="1 2">
    <name type="scientific">Hyphomonas pacifica</name>
    <dbReference type="NCBI Taxonomy" id="1280941"/>
    <lineage>
        <taxon>Bacteria</taxon>
        <taxon>Pseudomonadati</taxon>
        <taxon>Pseudomonadota</taxon>
        <taxon>Alphaproteobacteria</taxon>
        <taxon>Hyphomonadales</taxon>
        <taxon>Hyphomonadaceae</taxon>
        <taxon>Hyphomonas</taxon>
    </lineage>
</organism>
<dbReference type="Proteomes" id="UP000249123">
    <property type="component" value="Unassembled WGS sequence"/>
</dbReference>
<accession>A0A062U7V1</accession>
<evidence type="ECO:0000313" key="1">
    <source>
        <dbReference type="EMBL" id="RAN35069.1"/>
    </source>
</evidence>
<comment type="caution">
    <text evidence="1">The sequence shown here is derived from an EMBL/GenBank/DDBJ whole genome shotgun (WGS) entry which is preliminary data.</text>
</comment>
<dbReference type="AlphaFoldDB" id="A0A062U7V1"/>
<keyword evidence="2" id="KW-1185">Reference proteome</keyword>
<dbReference type="eggNOG" id="ENOG5032SDT">
    <property type="taxonomic scope" value="Bacteria"/>
</dbReference>
<dbReference type="OrthoDB" id="7630018at2"/>
<evidence type="ECO:0000313" key="2">
    <source>
        <dbReference type="Proteomes" id="UP000249123"/>
    </source>
</evidence>
<dbReference type="STRING" id="1280941.HY2_09365"/>
<protein>
    <recommendedName>
        <fullName evidence="3">DNA recombination protein RmuC homolog</fullName>
    </recommendedName>
</protein>
<evidence type="ECO:0008006" key="3">
    <source>
        <dbReference type="Google" id="ProtNLM"/>
    </source>
</evidence>
<reference evidence="1 2" key="1">
    <citation type="submission" date="2013-04" db="EMBL/GenBank/DDBJ databases">
        <title>Hyphomonas sp. T24B3 Genome Sequencing.</title>
        <authorList>
            <person name="Lai Q."/>
            <person name="Shao Z."/>
        </authorList>
    </citation>
    <scope>NUCLEOTIDE SEQUENCE [LARGE SCALE GENOMIC DNA]</scope>
    <source>
        <strain evidence="1 2">T24B3</strain>
    </source>
</reference>
<gene>
    <name evidence="1" type="ORF">HY3_09495</name>
</gene>
<proteinExistence type="predicted"/>
<dbReference type="RefSeq" id="WP_034824787.1">
    <property type="nucleotide sequence ID" value="NZ_AWFA01000007.1"/>
</dbReference>
<dbReference type="EMBL" id="AWFB01000007">
    <property type="protein sequence ID" value="RAN35069.1"/>
    <property type="molecule type" value="Genomic_DNA"/>
</dbReference>
<name>A0A062U7V1_9PROT</name>
<sequence length="172" mass="19167">MMPLQPSDIALFLVSFAACIYCAILSRRLKALQNTRNGLGATIRAMSESVAAVSSARNETQTQAKEIAVRLSALLQEASEATISLSELKHAIEVKEAETSRRYQSAEADLRKTMRDAVTQSGSRIMEIKQLIERLETLTGRAVSNFNSSEFLFDEEEQGIQKKVYESYGQKR</sequence>